<evidence type="ECO:0000313" key="2">
    <source>
        <dbReference type="EMBL" id="GBN47011.1"/>
    </source>
</evidence>
<accession>A0A4Y2P6T9</accession>
<feature type="transmembrane region" description="Helical" evidence="1">
    <location>
        <begin position="66"/>
        <end position="87"/>
    </location>
</feature>
<dbReference type="EMBL" id="BGPR01010602">
    <property type="protein sequence ID" value="GBN47011.1"/>
    <property type="molecule type" value="Genomic_DNA"/>
</dbReference>
<evidence type="ECO:0000313" key="3">
    <source>
        <dbReference type="Proteomes" id="UP000499080"/>
    </source>
</evidence>
<dbReference type="AlphaFoldDB" id="A0A4Y2P6T9"/>
<gene>
    <name evidence="2" type="ORF">AVEN_263976_1</name>
</gene>
<name>A0A4Y2P6T9_ARAVE</name>
<protein>
    <submittedName>
        <fullName evidence="2">Uncharacterized protein</fullName>
    </submittedName>
</protein>
<proteinExistence type="predicted"/>
<keyword evidence="1" id="KW-0812">Transmembrane</keyword>
<keyword evidence="1" id="KW-1133">Transmembrane helix</keyword>
<keyword evidence="3" id="KW-1185">Reference proteome</keyword>
<sequence>MLGGGRSHGAARFQGVRGGISQIVVLRGLQPDCLRNELLYLNLGQVTSSTPKPIPHSPTSRNTPKAVLLILCSLFICHSSVCIFLQFNKVPSLDDKFDT</sequence>
<comment type="caution">
    <text evidence="2">The sequence shown here is derived from an EMBL/GenBank/DDBJ whole genome shotgun (WGS) entry which is preliminary data.</text>
</comment>
<reference evidence="2 3" key="1">
    <citation type="journal article" date="2019" name="Sci. Rep.">
        <title>Orb-weaving spider Araneus ventricosus genome elucidates the spidroin gene catalogue.</title>
        <authorList>
            <person name="Kono N."/>
            <person name="Nakamura H."/>
            <person name="Ohtoshi R."/>
            <person name="Moran D.A.P."/>
            <person name="Shinohara A."/>
            <person name="Yoshida Y."/>
            <person name="Fujiwara M."/>
            <person name="Mori M."/>
            <person name="Tomita M."/>
            <person name="Arakawa K."/>
        </authorList>
    </citation>
    <scope>NUCLEOTIDE SEQUENCE [LARGE SCALE GENOMIC DNA]</scope>
</reference>
<organism evidence="2 3">
    <name type="scientific">Araneus ventricosus</name>
    <name type="common">Orbweaver spider</name>
    <name type="synonym">Epeira ventricosa</name>
    <dbReference type="NCBI Taxonomy" id="182803"/>
    <lineage>
        <taxon>Eukaryota</taxon>
        <taxon>Metazoa</taxon>
        <taxon>Ecdysozoa</taxon>
        <taxon>Arthropoda</taxon>
        <taxon>Chelicerata</taxon>
        <taxon>Arachnida</taxon>
        <taxon>Araneae</taxon>
        <taxon>Araneomorphae</taxon>
        <taxon>Entelegynae</taxon>
        <taxon>Araneoidea</taxon>
        <taxon>Araneidae</taxon>
        <taxon>Araneus</taxon>
    </lineage>
</organism>
<keyword evidence="1" id="KW-0472">Membrane</keyword>
<evidence type="ECO:0000256" key="1">
    <source>
        <dbReference type="SAM" id="Phobius"/>
    </source>
</evidence>
<dbReference type="Proteomes" id="UP000499080">
    <property type="component" value="Unassembled WGS sequence"/>
</dbReference>